<dbReference type="AlphaFoldDB" id="A0A6L2LNN6"/>
<accession>A0A6L2LNN6</accession>
<dbReference type="EMBL" id="BKCJ010004724">
    <property type="protein sequence ID" value="GEU62739.1"/>
    <property type="molecule type" value="Genomic_DNA"/>
</dbReference>
<evidence type="ECO:0000313" key="1">
    <source>
        <dbReference type="EMBL" id="GEU62739.1"/>
    </source>
</evidence>
<gene>
    <name evidence="1" type="ORF">Tci_034717</name>
</gene>
<proteinExistence type="predicted"/>
<organism evidence="1">
    <name type="scientific">Tanacetum cinerariifolium</name>
    <name type="common">Dalmatian daisy</name>
    <name type="synonym">Chrysanthemum cinerariifolium</name>
    <dbReference type="NCBI Taxonomy" id="118510"/>
    <lineage>
        <taxon>Eukaryota</taxon>
        <taxon>Viridiplantae</taxon>
        <taxon>Streptophyta</taxon>
        <taxon>Embryophyta</taxon>
        <taxon>Tracheophyta</taxon>
        <taxon>Spermatophyta</taxon>
        <taxon>Magnoliopsida</taxon>
        <taxon>eudicotyledons</taxon>
        <taxon>Gunneridae</taxon>
        <taxon>Pentapetalae</taxon>
        <taxon>asterids</taxon>
        <taxon>campanulids</taxon>
        <taxon>Asterales</taxon>
        <taxon>Asteraceae</taxon>
        <taxon>Asteroideae</taxon>
        <taxon>Anthemideae</taxon>
        <taxon>Anthemidinae</taxon>
        <taxon>Tanacetum</taxon>
    </lineage>
</organism>
<protein>
    <submittedName>
        <fullName evidence="1">Uncharacterized protein</fullName>
    </submittedName>
</protein>
<comment type="caution">
    <text evidence="1">The sequence shown here is derived from an EMBL/GenBank/DDBJ whole genome shotgun (WGS) entry which is preliminary data.</text>
</comment>
<reference evidence="1" key="1">
    <citation type="journal article" date="2019" name="Sci. Rep.">
        <title>Draft genome of Tanacetum cinerariifolium, the natural source of mosquito coil.</title>
        <authorList>
            <person name="Yamashiro T."/>
            <person name="Shiraishi A."/>
            <person name="Satake H."/>
            <person name="Nakayama K."/>
        </authorList>
    </citation>
    <scope>NUCLEOTIDE SEQUENCE</scope>
</reference>
<sequence length="110" mass="11949">MKTMCTHHGFPLQGHPGKKEYILLAGVPSKNTGLKPNAPIGGGWWRGCDGSEATTAVETMVTGWCSWWWGMMVLRSGGGDNDGYKVVVPAVDGDEGEGGGAWWRVVWWIE</sequence>
<name>A0A6L2LNN6_TANCI</name>